<comment type="caution">
    <text evidence="9">The sequence shown here is derived from an EMBL/GenBank/DDBJ whole genome shotgun (WGS) entry which is preliminary data.</text>
</comment>
<evidence type="ECO:0000256" key="1">
    <source>
        <dbReference type="ARBA" id="ARBA00022490"/>
    </source>
</evidence>
<dbReference type="PATRIC" id="fig|1360.105.peg.1166"/>
<feature type="active site" description="Proton acceptor" evidence="7">
    <location>
        <position position="235"/>
    </location>
</feature>
<comment type="similarity">
    <text evidence="7">Belongs to the MetA family.</text>
</comment>
<comment type="function">
    <text evidence="7">Transfers an acetyl group from acetyl-CoA to L-homoserine, forming acetyl-L-homoserine.</text>
</comment>
<accession>A0A0V8D408</accession>
<reference evidence="10" key="1">
    <citation type="submission" date="2015-10" db="EMBL/GenBank/DDBJ databases">
        <title>Draft Genome Sequences of 11 Lactococcus lactis subspecies cremoris strains.</title>
        <authorList>
            <person name="Wels M."/>
            <person name="Backus L."/>
            <person name="Boekhorst J."/>
            <person name="Dijkstra A."/>
            <person name="Beerthuizen M."/>
            <person name="Kelly W."/>
            <person name="Siezen R."/>
            <person name="Bachmann H."/>
            <person name="Van Hijum S."/>
        </authorList>
    </citation>
    <scope>NUCLEOTIDE SEQUENCE [LARGE SCALE GENOMIC DNA]</scope>
    <source>
        <strain evidence="10">KF282</strain>
    </source>
</reference>
<evidence type="ECO:0000256" key="3">
    <source>
        <dbReference type="ARBA" id="ARBA00022679"/>
    </source>
</evidence>
<evidence type="ECO:0000256" key="4">
    <source>
        <dbReference type="ARBA" id="ARBA00023167"/>
    </source>
</evidence>
<dbReference type="HAMAP" id="MF_00295">
    <property type="entry name" value="MetA_acyltransf"/>
    <property type="match status" value="1"/>
</dbReference>
<comment type="caution">
    <text evidence="7">Lacks conserved residue(s) required for the propagation of feature annotation.</text>
</comment>
<proteinExistence type="inferred from homology"/>
<dbReference type="Pfam" id="PF04204">
    <property type="entry name" value="HTS"/>
    <property type="match status" value="1"/>
</dbReference>
<keyword evidence="1 7" id="KW-0963">Cytoplasm</keyword>
<dbReference type="GO" id="GO:0019281">
    <property type="term" value="P:L-methionine biosynthetic process from homoserine via O-succinyl-L-homoserine and cystathionine"/>
    <property type="evidence" value="ECO:0007669"/>
    <property type="project" value="InterPro"/>
</dbReference>
<evidence type="ECO:0000256" key="7">
    <source>
        <dbReference type="HAMAP-Rule" id="MF_00295"/>
    </source>
</evidence>
<dbReference type="UniPathway" id="UPA00051">
    <property type="reaction ID" value="UER00074"/>
</dbReference>
<dbReference type="PIRSF" id="PIRSF000450">
    <property type="entry name" value="H_ser_succinyltr"/>
    <property type="match status" value="1"/>
</dbReference>
<dbReference type="CDD" id="cd03131">
    <property type="entry name" value="GATase1_HTS"/>
    <property type="match status" value="1"/>
</dbReference>
<dbReference type="PANTHER" id="PTHR20919">
    <property type="entry name" value="HOMOSERINE O-SUCCINYLTRANSFERASE"/>
    <property type="match status" value="1"/>
</dbReference>
<dbReference type="GO" id="GO:0005737">
    <property type="term" value="C:cytoplasm"/>
    <property type="evidence" value="ECO:0007669"/>
    <property type="project" value="UniProtKB-SubCell"/>
</dbReference>
<dbReference type="InterPro" id="IPR033752">
    <property type="entry name" value="MetA_family"/>
</dbReference>
<comment type="subcellular location">
    <subcellularLocation>
        <location evidence="7">Cytoplasm</location>
    </subcellularLocation>
</comment>
<dbReference type="RefSeq" id="WP_015427061.1">
    <property type="nucleotide sequence ID" value="NZ_CP086083.1"/>
</dbReference>
<dbReference type="NCBIfam" id="TIGR01001">
    <property type="entry name" value="metA"/>
    <property type="match status" value="1"/>
</dbReference>
<protein>
    <recommendedName>
        <fullName evidence="7">Homoserine O-acetyltransferase</fullName>
        <shortName evidence="7">HAT</shortName>
        <ecNumber evidence="7">2.3.1.31</ecNumber>
    </recommendedName>
    <alternativeName>
        <fullName evidence="7">Homoserine transacetylase</fullName>
        <shortName evidence="7">HTA</shortName>
    </alternativeName>
</protein>
<evidence type="ECO:0000313" key="10">
    <source>
        <dbReference type="Proteomes" id="UP000053058"/>
    </source>
</evidence>
<feature type="binding site" evidence="7">
    <location>
        <position position="249"/>
    </location>
    <ligand>
        <name>substrate</name>
    </ligand>
</feature>
<evidence type="ECO:0000256" key="5">
    <source>
        <dbReference type="ARBA" id="ARBA00023315"/>
    </source>
</evidence>
<feature type="active site" description="Acyl-thioester intermediate" evidence="7 8">
    <location>
        <position position="142"/>
    </location>
</feature>
<feature type="active site" evidence="7">
    <location>
        <position position="237"/>
    </location>
</feature>
<evidence type="ECO:0000256" key="6">
    <source>
        <dbReference type="ARBA" id="ARBA00049043"/>
    </source>
</evidence>
<evidence type="ECO:0000256" key="2">
    <source>
        <dbReference type="ARBA" id="ARBA00022605"/>
    </source>
</evidence>
<dbReference type="GO" id="GO:0004414">
    <property type="term" value="F:homoserine O-acetyltransferase activity"/>
    <property type="evidence" value="ECO:0007669"/>
    <property type="project" value="UniProtKB-EC"/>
</dbReference>
<keyword evidence="4 7" id="KW-0486">Methionine biosynthesis</keyword>
<keyword evidence="3 7" id="KW-0808">Transferase</keyword>
<feature type="site" description="Important for substrate specificity" evidence="7">
    <location>
        <position position="192"/>
    </location>
</feature>
<dbReference type="Gene3D" id="3.40.50.880">
    <property type="match status" value="1"/>
</dbReference>
<dbReference type="EC" id="2.3.1.31" evidence="7"/>
<dbReference type="SUPFAM" id="SSF52317">
    <property type="entry name" value="Class I glutamine amidotransferase-like"/>
    <property type="match status" value="1"/>
</dbReference>
<organism evidence="9 10">
    <name type="scientific">Lactococcus lactis subsp. lactis</name>
    <name type="common">Streptococcus lactis</name>
    <dbReference type="NCBI Taxonomy" id="1360"/>
    <lineage>
        <taxon>Bacteria</taxon>
        <taxon>Bacillati</taxon>
        <taxon>Bacillota</taxon>
        <taxon>Bacilli</taxon>
        <taxon>Lactobacillales</taxon>
        <taxon>Streptococcaceae</taxon>
        <taxon>Lactococcus</taxon>
    </lineage>
</organism>
<comment type="catalytic activity">
    <reaction evidence="6 7">
        <text>L-homoserine + acetyl-CoA = O-acetyl-L-homoserine + CoA</text>
        <dbReference type="Rhea" id="RHEA:13701"/>
        <dbReference type="ChEBI" id="CHEBI:57287"/>
        <dbReference type="ChEBI" id="CHEBI:57288"/>
        <dbReference type="ChEBI" id="CHEBI:57476"/>
        <dbReference type="ChEBI" id="CHEBI:57716"/>
        <dbReference type="EC" id="2.3.1.31"/>
    </reaction>
</comment>
<evidence type="ECO:0000313" key="9">
    <source>
        <dbReference type="EMBL" id="KSU07977.1"/>
    </source>
</evidence>
<dbReference type="GO" id="GO:0008899">
    <property type="term" value="F:homoserine O-succinyltransferase activity"/>
    <property type="evidence" value="ECO:0007669"/>
    <property type="project" value="UniProtKB-UniRule"/>
</dbReference>
<feature type="binding site" evidence="7">
    <location>
        <position position="163"/>
    </location>
    <ligand>
        <name>substrate</name>
    </ligand>
</feature>
<dbReference type="Proteomes" id="UP000053058">
    <property type="component" value="Unassembled WGS sequence"/>
</dbReference>
<dbReference type="PANTHER" id="PTHR20919:SF0">
    <property type="entry name" value="HOMOSERINE O-SUCCINYLTRANSFERASE"/>
    <property type="match status" value="1"/>
</dbReference>
<feature type="binding site" evidence="7">
    <location>
        <position position="192"/>
    </location>
    <ligand>
        <name>substrate</name>
    </ligand>
</feature>
<comment type="pathway">
    <text evidence="7">Amino-acid biosynthesis; L-methionine biosynthesis via de novo pathway; O-acetyl-L-homoserine from L-homoserine: step 1/1.</text>
</comment>
<dbReference type="EMBL" id="LKLN01000008">
    <property type="protein sequence ID" value="KSU07977.1"/>
    <property type="molecule type" value="Genomic_DNA"/>
</dbReference>
<name>A0A0V8D408_LACLL</name>
<feature type="site" description="Important for acyl-CoA specificity" evidence="7">
    <location>
        <position position="111"/>
    </location>
</feature>
<keyword evidence="2 7" id="KW-0028">Amino-acid biosynthesis</keyword>
<gene>
    <name evidence="7" type="primary">metAA</name>
    <name evidence="9" type="ORF">KF282_0168</name>
</gene>
<keyword evidence="5 7" id="KW-0012">Acyltransferase</keyword>
<dbReference type="InterPro" id="IPR005697">
    <property type="entry name" value="HST_MetA"/>
</dbReference>
<dbReference type="AlphaFoldDB" id="A0A0V8D408"/>
<dbReference type="InterPro" id="IPR029062">
    <property type="entry name" value="Class_I_gatase-like"/>
</dbReference>
<sequence length="321" mass="37515">MPVKVIEGLPAIDDLRADNIFVMNDERAKNQNIRPLNLLVVNLMPRKLITERQILRLLSNTPLQINVDFLYMTSHDFKNTKQGHLDSFYKSFSEIKSQYYDGLIVTGAPVEQLNFEEVDYWSELLKIIDWSKSHVYSSLHICWGAQAALYARYGVTKENLPQKLCGIYKSSVEQPKNPLFRGFDDFFNYPQSRYTQSNPSEIKKVPDLEVLSSSKETGFSILAKKNLREIYLFGHLEYDRETLAWEYERDKEEGLKPNLPQNYFPENDDKNKPKSTWASAASLFFSNWLNYAVYQGTPYLGERLSQHLNEENYDFNQKEQK</sequence>
<evidence type="ECO:0000256" key="8">
    <source>
        <dbReference type="PIRSR" id="PIRSR000450-1"/>
    </source>
</evidence>